<dbReference type="OrthoDB" id="422720at2759"/>
<reference evidence="6" key="1">
    <citation type="submission" date="2025-08" db="UniProtKB">
        <authorList>
            <consortium name="RefSeq"/>
        </authorList>
    </citation>
    <scope>IDENTIFICATION</scope>
</reference>
<dbReference type="AlphaFoldDB" id="A0A6I9RHV5"/>
<evidence type="ECO:0000259" key="3">
    <source>
        <dbReference type="Pfam" id="PF01926"/>
    </source>
</evidence>
<dbReference type="PANTHER" id="PTHR43681:SF1">
    <property type="entry name" value="SARCALUMENIN"/>
    <property type="match status" value="1"/>
</dbReference>
<dbReference type="SUPFAM" id="SSF52540">
    <property type="entry name" value="P-loop containing nucleoside triphosphate hydrolases"/>
    <property type="match status" value="1"/>
</dbReference>
<dbReference type="Gene3D" id="3.20.20.70">
    <property type="entry name" value="Aldolase class I"/>
    <property type="match status" value="1"/>
</dbReference>
<dbReference type="NCBIfam" id="TIGR00231">
    <property type="entry name" value="small_GTP"/>
    <property type="match status" value="1"/>
</dbReference>
<accession>A0A6I9RHV5</accession>
<feature type="domain" description="Thiamine phosphate synthase/TenI" evidence="4">
    <location>
        <begin position="100"/>
        <end position="216"/>
    </location>
</feature>
<dbReference type="InterPro" id="IPR051943">
    <property type="entry name" value="TRAFAC_Dynamin-like_GTPase"/>
</dbReference>
<dbReference type="GeneID" id="105049151"/>
<dbReference type="SUPFAM" id="SSF51391">
    <property type="entry name" value="Thiamin phosphate synthase"/>
    <property type="match status" value="1"/>
</dbReference>
<dbReference type="CDD" id="cd09912">
    <property type="entry name" value="DLP_2"/>
    <property type="match status" value="1"/>
</dbReference>
<dbReference type="InterPro" id="IPR027417">
    <property type="entry name" value="P-loop_NTPase"/>
</dbReference>
<dbReference type="GO" id="GO:0005525">
    <property type="term" value="F:GTP binding"/>
    <property type="evidence" value="ECO:0007669"/>
    <property type="project" value="InterPro"/>
</dbReference>
<dbReference type="Proteomes" id="UP000504607">
    <property type="component" value="Chromosome 7"/>
</dbReference>
<evidence type="ECO:0000256" key="2">
    <source>
        <dbReference type="SAM" id="MobiDB-lite"/>
    </source>
</evidence>
<dbReference type="GO" id="GO:0009228">
    <property type="term" value="P:thiamine biosynthetic process"/>
    <property type="evidence" value="ECO:0007669"/>
    <property type="project" value="UniProtKB-KW"/>
</dbReference>
<sequence>MVSIPCNYTVAARLPKLPLLPKPHVSNTCRRVPLSGCRVLPHPINAIGASSSSFDPPEQQQQQQQQQQQLRTLFPGGFKRPEIKVPTLVLRLSAEEVLRGEESIAQIDVAVAKGVGMVVLDCGGESGGRLYEAACRLKSVIGDRAYFLIAERVDIASAVGASGVVLSDKGIPAIVARNMMMKSKPDSVYLPLVARTVQTANSAISASSSEGADFLIMSTENDNYVTILENSVNQQVKVPLFFSAIELLHDELPVNMASKLLQLDACGVVITLGDIKLFGDDILKAFSKEDVVNRVSQDVYANSSRMDMEGVSVIINGKNRVAGFMKLGDREIQLIEAERILLHEVVAVVKKAAPMMKEISLLEDAASRLSEPFLLVIVGEFNSGKSTVINALLGRSYLKEGVVPTTNEITLLSHSDMESNQQDYYERHPDGQRICYLNAPILKEMNLVDTPGTNVILQRQQRLTEEFVPRADLILFVISSDRPLTESEVAFLLYVQQWKKKVVFVLNKLDLYRNASELEEATTFVKENAQKLLNTEDVMLFPVSARSALEAKLSSVYEGRNYEEVLLNDPRWMSSRFYELENFLFSFLDGSTDTGMERVRLKLETPIGIADRLLTSCDRLMKKEYENANEDLISIKEVVSSAKEYAVKMEGESISWRKQILSLIETAKARVTKLLESTLQLSNIDLISTYSFKGERSSSVPATLAVQNEIIGPALSDAQRLLWEYSKWLQSKIAHEGKLYMEFFNKQCQASGNVKGMSHSEPYGLLGNGEELSMKVIENFSASTVARLFENEVREVVLGTFGGLGAAGLSASLLTSVLPTTVEDLIALSFCSAGGFLAISKFPTRRKEAIQKVRRVADSLAREIEDGMQKDLQHSTEKLTHFVEIISKPYQDAAQRRIDQLLTTQGELANVEQRLQALKVEIQNLHVS</sequence>
<dbReference type="GO" id="GO:0010027">
    <property type="term" value="P:thylakoid membrane organization"/>
    <property type="evidence" value="ECO:0007669"/>
    <property type="project" value="TreeGrafter"/>
</dbReference>
<evidence type="ECO:0000256" key="1">
    <source>
        <dbReference type="SAM" id="Coils"/>
    </source>
</evidence>
<dbReference type="Gene3D" id="3.40.50.300">
    <property type="entry name" value="P-loop containing nucleotide triphosphate hydrolases"/>
    <property type="match status" value="1"/>
</dbReference>
<dbReference type="InterPro" id="IPR006073">
    <property type="entry name" value="GTP-bd"/>
</dbReference>
<dbReference type="FunFam" id="3.40.50.300:FF:001052">
    <property type="entry name" value="Probable transmembrane GTPase FZO-like, chloroplastic"/>
    <property type="match status" value="1"/>
</dbReference>
<dbReference type="KEGG" id="egu:105049151"/>
<evidence type="ECO:0000259" key="4">
    <source>
        <dbReference type="Pfam" id="PF02581"/>
    </source>
</evidence>
<keyword evidence="6" id="KW-0812">Transmembrane</keyword>
<dbReference type="RefSeq" id="XP_010927023.1">
    <property type="nucleotide sequence ID" value="XM_010928721.3"/>
</dbReference>
<dbReference type="InParanoid" id="A0A6I9RHV5"/>
<keyword evidence="6" id="KW-0472">Membrane</keyword>
<feature type="coiled-coil region" evidence="1">
    <location>
        <begin position="901"/>
        <end position="928"/>
    </location>
</feature>
<keyword evidence="5" id="KW-1185">Reference proteome</keyword>
<dbReference type="InterPro" id="IPR013785">
    <property type="entry name" value="Aldolase_TIM"/>
</dbReference>
<dbReference type="GO" id="GO:0031969">
    <property type="term" value="C:chloroplast membrane"/>
    <property type="evidence" value="ECO:0007669"/>
    <property type="project" value="TreeGrafter"/>
</dbReference>
<gene>
    <name evidence="6" type="primary">LOC105049151</name>
</gene>
<keyword evidence="1" id="KW-0175">Coiled coil</keyword>
<feature type="domain" description="G" evidence="3">
    <location>
        <begin position="376"/>
        <end position="508"/>
    </location>
</feature>
<feature type="region of interest" description="Disordered" evidence="2">
    <location>
        <begin position="48"/>
        <end position="69"/>
    </location>
</feature>
<evidence type="ECO:0000313" key="5">
    <source>
        <dbReference type="Proteomes" id="UP000504607"/>
    </source>
</evidence>
<protein>
    <submittedName>
        <fullName evidence="6">Probable transmembrane GTPase FZO-like, chloroplastic isoform X1</fullName>
    </submittedName>
</protein>
<dbReference type="Pfam" id="PF01926">
    <property type="entry name" value="MMR_HSR1"/>
    <property type="match status" value="1"/>
</dbReference>
<dbReference type="InterPro" id="IPR005225">
    <property type="entry name" value="Small_GTP-bd"/>
</dbReference>
<feature type="compositionally biased region" description="Low complexity" evidence="2">
    <location>
        <begin position="59"/>
        <end position="69"/>
    </location>
</feature>
<organism evidence="5 6">
    <name type="scientific">Elaeis guineensis var. tenera</name>
    <name type="common">Oil palm</name>
    <dbReference type="NCBI Taxonomy" id="51953"/>
    <lineage>
        <taxon>Eukaryota</taxon>
        <taxon>Viridiplantae</taxon>
        <taxon>Streptophyta</taxon>
        <taxon>Embryophyta</taxon>
        <taxon>Tracheophyta</taxon>
        <taxon>Spermatophyta</taxon>
        <taxon>Magnoliopsida</taxon>
        <taxon>Liliopsida</taxon>
        <taxon>Arecaceae</taxon>
        <taxon>Arecoideae</taxon>
        <taxon>Cocoseae</taxon>
        <taxon>Elaeidinae</taxon>
        <taxon>Elaeis</taxon>
    </lineage>
</organism>
<dbReference type="Pfam" id="PF02581">
    <property type="entry name" value="TMP-TENI"/>
    <property type="match status" value="1"/>
</dbReference>
<dbReference type="FunFam" id="3.20.20.70:FF:000243">
    <property type="entry name" value="Probable transmembrane GTPase FZO-like, chloroplastic"/>
    <property type="match status" value="1"/>
</dbReference>
<dbReference type="InterPro" id="IPR036206">
    <property type="entry name" value="ThiamineP_synth_sf"/>
</dbReference>
<name>A0A6I9RHV5_ELAGV</name>
<proteinExistence type="predicted"/>
<evidence type="ECO:0000313" key="6">
    <source>
        <dbReference type="RefSeq" id="XP_010927023.1"/>
    </source>
</evidence>
<dbReference type="InterPro" id="IPR022998">
    <property type="entry name" value="ThiamineP_synth_TenI"/>
</dbReference>
<dbReference type="FunCoup" id="A0A6I9RHV5">
    <property type="interactions" value="818"/>
</dbReference>
<dbReference type="PANTHER" id="PTHR43681">
    <property type="entry name" value="TRANSMEMBRANE GTPASE FZO"/>
    <property type="match status" value="1"/>
</dbReference>